<keyword evidence="4" id="KW-0808">Transferase</keyword>
<evidence type="ECO:0000256" key="12">
    <source>
        <dbReference type="NCBIfam" id="TIGR04265"/>
    </source>
</evidence>
<keyword evidence="16" id="KW-1185">Reference proteome</keyword>
<dbReference type="PANTHER" id="PTHR21248:SF22">
    <property type="entry name" value="PHOSPHOLIPASE D"/>
    <property type="match status" value="1"/>
</dbReference>
<evidence type="ECO:0000256" key="9">
    <source>
        <dbReference type="ARBA" id="ARBA00023136"/>
    </source>
</evidence>
<dbReference type="Gene3D" id="3.30.870.10">
    <property type="entry name" value="Endonuclease Chain A"/>
    <property type="match status" value="2"/>
</dbReference>
<dbReference type="InterPro" id="IPR001736">
    <property type="entry name" value="PLipase_D/transphosphatidylase"/>
</dbReference>
<keyword evidence="5 13" id="KW-0812">Transmembrane</keyword>
<evidence type="ECO:0000313" key="15">
    <source>
        <dbReference type="EMBL" id="ANJ68424.1"/>
    </source>
</evidence>
<keyword evidence="6" id="KW-0677">Repeat</keyword>
<evidence type="ECO:0000256" key="1">
    <source>
        <dbReference type="ARBA" id="ARBA00004651"/>
    </source>
</evidence>
<evidence type="ECO:0000259" key="14">
    <source>
        <dbReference type="PROSITE" id="PS50035"/>
    </source>
</evidence>
<dbReference type="Proteomes" id="UP000078596">
    <property type="component" value="Chromosome"/>
</dbReference>
<evidence type="ECO:0000256" key="5">
    <source>
        <dbReference type="ARBA" id="ARBA00022692"/>
    </source>
</evidence>
<evidence type="ECO:0000256" key="13">
    <source>
        <dbReference type="SAM" id="Phobius"/>
    </source>
</evidence>
<dbReference type="AlphaFoldDB" id="A0A191ZKL8"/>
<evidence type="ECO:0000256" key="6">
    <source>
        <dbReference type="ARBA" id="ARBA00022737"/>
    </source>
</evidence>
<reference evidence="15 16" key="1">
    <citation type="submission" date="2016-06" db="EMBL/GenBank/DDBJ databases">
        <title>Insight into the functional genes involving in sulfur oxidation in Pearl River water.</title>
        <authorList>
            <person name="Luo J."/>
            <person name="Tan X."/>
            <person name="Lin W."/>
        </authorList>
    </citation>
    <scope>NUCLEOTIDE SEQUENCE [LARGE SCALE GENOMIC DNA]</scope>
    <source>
        <strain evidence="15 16">LS2</strain>
    </source>
</reference>
<gene>
    <name evidence="15" type="ORF">A9404_10210</name>
</gene>
<proteinExistence type="predicted"/>
<dbReference type="InterPro" id="IPR027379">
    <property type="entry name" value="CLS_N"/>
</dbReference>
<evidence type="ECO:0000256" key="8">
    <source>
        <dbReference type="ARBA" id="ARBA00023098"/>
    </source>
</evidence>
<evidence type="ECO:0000313" key="16">
    <source>
        <dbReference type="Proteomes" id="UP000078596"/>
    </source>
</evidence>
<evidence type="ECO:0000256" key="10">
    <source>
        <dbReference type="ARBA" id="ARBA00023209"/>
    </source>
</evidence>
<evidence type="ECO:0000256" key="11">
    <source>
        <dbReference type="ARBA" id="ARBA00023264"/>
    </source>
</evidence>
<feature type="transmembrane region" description="Helical" evidence="13">
    <location>
        <begin position="37"/>
        <end position="58"/>
    </location>
</feature>
<name>A0A191ZKL8_9GAMM</name>
<dbReference type="InterPro" id="IPR022924">
    <property type="entry name" value="Cardiolipin_synthase"/>
</dbReference>
<keyword evidence="3" id="KW-0444">Lipid biosynthesis</keyword>
<keyword evidence="9 13" id="KW-0472">Membrane</keyword>
<accession>A0A191ZKL8</accession>
<evidence type="ECO:0000256" key="7">
    <source>
        <dbReference type="ARBA" id="ARBA00022989"/>
    </source>
</evidence>
<sequence length="478" mass="54295">MIDFQHTNWTATYVLVEWVIRLSALMIIPLRRPPSAATAWLLLIFFQPMLGMIFYLFVGRPRVSRARQQKIDTLERALAPNLQHLQQQQAAHTRTVLPERLQPVAQLARHWSVLPEFGGNSVQLLETVPAFSAQLVRDIEAARHSIHLLFYIAARDSATEAIFDALVSAAQRGIEVRLIIDDFGSREFMKPLLALEAQGLRVARAFPRSKLPHKAARFDLRNHRKLIVVDGVTGYAGSMNLIRPDSEPPIVYEDIMLRLQGPVVLELQTVFAGDWYIERNVMLTGEQYFPVPIAVGREVCIGLPSGPEYPDPVQQHLLLSLIHVSTQSIRIVTPYFVPDEPTLIALKTAAQRGVEVELILSARLDQWFVQWAQESYYTELLEIGVLIRCYPTCFLHTKFALFDDRISLIGSANLDVRSSLINAELGLLFYTPGTAEMLQRLLDRYRETAVLLEEETWASRSRFATLRQNIARLTNPLL</sequence>
<dbReference type="SUPFAM" id="SSF56024">
    <property type="entry name" value="Phospholipase D/nuclease"/>
    <property type="match status" value="2"/>
</dbReference>
<dbReference type="Pfam" id="PF13091">
    <property type="entry name" value="PLDc_2"/>
    <property type="match status" value="2"/>
</dbReference>
<evidence type="ECO:0000256" key="3">
    <source>
        <dbReference type="ARBA" id="ARBA00022516"/>
    </source>
</evidence>
<dbReference type="GO" id="GO:0008808">
    <property type="term" value="F:cardiolipin synthase activity"/>
    <property type="evidence" value="ECO:0007669"/>
    <property type="project" value="UniProtKB-UniRule"/>
</dbReference>
<keyword evidence="7 13" id="KW-1133">Transmembrane helix</keyword>
<dbReference type="InterPro" id="IPR025202">
    <property type="entry name" value="PLD-like_dom"/>
</dbReference>
<keyword evidence="10" id="KW-0594">Phospholipid biosynthesis</keyword>
<keyword evidence="8" id="KW-0443">Lipid metabolism</keyword>
<dbReference type="Pfam" id="PF13396">
    <property type="entry name" value="PLDc_N"/>
    <property type="match status" value="1"/>
</dbReference>
<dbReference type="STRING" id="1860122.A9404_10210"/>
<dbReference type="GO" id="GO:0032049">
    <property type="term" value="P:cardiolipin biosynthetic process"/>
    <property type="evidence" value="ECO:0007669"/>
    <property type="project" value="UniProtKB-UniRule"/>
</dbReference>
<dbReference type="PANTHER" id="PTHR21248">
    <property type="entry name" value="CARDIOLIPIN SYNTHASE"/>
    <property type="match status" value="1"/>
</dbReference>
<dbReference type="SMART" id="SM00155">
    <property type="entry name" value="PLDc"/>
    <property type="match status" value="2"/>
</dbReference>
<keyword evidence="2" id="KW-1003">Cell membrane</keyword>
<feature type="domain" description="PLD phosphodiesterase" evidence="14">
    <location>
        <begin position="218"/>
        <end position="245"/>
    </location>
</feature>
<dbReference type="NCBIfam" id="TIGR04265">
    <property type="entry name" value="bac_cardiolipin"/>
    <property type="match status" value="1"/>
</dbReference>
<keyword evidence="11" id="KW-1208">Phospholipid metabolism</keyword>
<evidence type="ECO:0000256" key="4">
    <source>
        <dbReference type="ARBA" id="ARBA00022679"/>
    </source>
</evidence>
<dbReference type="EC" id="2.7.8.-" evidence="12"/>
<dbReference type="KEGG" id="haz:A9404_10210"/>
<organism evidence="15 16">
    <name type="scientific">Halothiobacillus diazotrophicus</name>
    <dbReference type="NCBI Taxonomy" id="1860122"/>
    <lineage>
        <taxon>Bacteria</taxon>
        <taxon>Pseudomonadati</taxon>
        <taxon>Pseudomonadota</taxon>
        <taxon>Gammaproteobacteria</taxon>
        <taxon>Chromatiales</taxon>
        <taxon>Halothiobacillaceae</taxon>
        <taxon>Halothiobacillus</taxon>
    </lineage>
</organism>
<feature type="domain" description="PLD phosphodiesterase" evidence="14">
    <location>
        <begin position="391"/>
        <end position="418"/>
    </location>
</feature>
<dbReference type="GO" id="GO:0005886">
    <property type="term" value="C:plasma membrane"/>
    <property type="evidence" value="ECO:0007669"/>
    <property type="project" value="UniProtKB-SubCell"/>
</dbReference>
<evidence type="ECO:0000256" key="2">
    <source>
        <dbReference type="ARBA" id="ARBA00022475"/>
    </source>
</evidence>
<comment type="subcellular location">
    <subcellularLocation>
        <location evidence="1">Cell membrane</location>
        <topology evidence="1">Multi-pass membrane protein</topology>
    </subcellularLocation>
</comment>
<dbReference type="EMBL" id="CP016027">
    <property type="protein sequence ID" value="ANJ68424.1"/>
    <property type="molecule type" value="Genomic_DNA"/>
</dbReference>
<dbReference type="PROSITE" id="PS50035">
    <property type="entry name" value="PLD"/>
    <property type="match status" value="2"/>
</dbReference>
<protein>
    <recommendedName>
        <fullName evidence="12">Cardiolipin synthase</fullName>
        <ecNumber evidence="12">2.7.8.-</ecNumber>
    </recommendedName>
</protein>